<accession>A0ABR4A457</accession>
<dbReference type="EMBL" id="JBEFKJ010000020">
    <property type="protein sequence ID" value="KAL2040694.1"/>
    <property type="molecule type" value="Genomic_DNA"/>
</dbReference>
<comment type="caution">
    <text evidence="2">The sequence shown here is derived from an EMBL/GenBank/DDBJ whole genome shotgun (WGS) entry which is preliminary data.</text>
</comment>
<organism evidence="2 3">
    <name type="scientific">Stereocaulon virgatum</name>
    <dbReference type="NCBI Taxonomy" id="373712"/>
    <lineage>
        <taxon>Eukaryota</taxon>
        <taxon>Fungi</taxon>
        <taxon>Dikarya</taxon>
        <taxon>Ascomycota</taxon>
        <taxon>Pezizomycotina</taxon>
        <taxon>Lecanoromycetes</taxon>
        <taxon>OSLEUM clade</taxon>
        <taxon>Lecanoromycetidae</taxon>
        <taxon>Lecanorales</taxon>
        <taxon>Lecanorineae</taxon>
        <taxon>Stereocaulaceae</taxon>
        <taxon>Stereocaulon</taxon>
    </lineage>
</organism>
<evidence type="ECO:0000259" key="1">
    <source>
        <dbReference type="PROSITE" id="PS50181"/>
    </source>
</evidence>
<evidence type="ECO:0000313" key="3">
    <source>
        <dbReference type="Proteomes" id="UP001590950"/>
    </source>
</evidence>
<dbReference type="PROSITE" id="PS50181">
    <property type="entry name" value="FBOX"/>
    <property type="match status" value="1"/>
</dbReference>
<gene>
    <name evidence="2" type="ORF">N7G274_006673</name>
</gene>
<keyword evidence="3" id="KW-1185">Reference proteome</keyword>
<proteinExistence type="predicted"/>
<feature type="domain" description="F-box" evidence="1">
    <location>
        <begin position="49"/>
        <end position="94"/>
    </location>
</feature>
<reference evidence="2 3" key="1">
    <citation type="submission" date="2024-09" db="EMBL/GenBank/DDBJ databases">
        <title>Rethinking Asexuality: The Enigmatic Case of Functional Sexual Genes in Lepraria (Stereocaulaceae).</title>
        <authorList>
            <person name="Doellman M."/>
            <person name="Sun Y."/>
            <person name="Barcenas-Pena A."/>
            <person name="Lumbsch H.T."/>
            <person name="Grewe F."/>
        </authorList>
    </citation>
    <scope>NUCLEOTIDE SEQUENCE [LARGE SCALE GENOMIC DNA]</scope>
    <source>
        <strain evidence="2 3">Mercado 3170</strain>
    </source>
</reference>
<dbReference type="SUPFAM" id="SSF81383">
    <property type="entry name" value="F-box domain"/>
    <property type="match status" value="1"/>
</dbReference>
<dbReference type="InterPro" id="IPR036047">
    <property type="entry name" value="F-box-like_dom_sf"/>
</dbReference>
<name>A0ABR4A457_9LECA</name>
<protein>
    <recommendedName>
        <fullName evidence="1">F-box domain-containing protein</fullName>
    </recommendedName>
</protein>
<dbReference type="Proteomes" id="UP001590950">
    <property type="component" value="Unassembled WGS sequence"/>
</dbReference>
<evidence type="ECO:0000313" key="2">
    <source>
        <dbReference type="EMBL" id="KAL2040694.1"/>
    </source>
</evidence>
<dbReference type="InterPro" id="IPR001810">
    <property type="entry name" value="F-box_dom"/>
</dbReference>
<sequence length="523" mass="59104">MQMEDITHQSGKVNLDSQPFDIDQQLDLQMEDGVDQTDKMNLDSQPSGTDRMSELPSEMLRAILKLCETKDLLSFARVAKYVGREATSIIFNHVNLSSHNRGDLLCTFPTPAKWTFVYWKESSDSIKCNLLPPNLRKKQQAFTSTILRNPTLANLVTSLTWTLFASQPYQKTYPTTPDPLRKTWTAFTHLKHVRHLDLAWLPRHYPTTLTPYFPHTLFPSTTTLRLTGHMPYALAASILLPNAPHLTTLHLNNLQQSGQLHLSLTHPHHKQTLQRHNNPTRAETGDGTYFTHPGPMQNLLCAVSGKCTRLQTLRLRKVGQRDRFDYAHHGMEEHAFAPAYTLAQDAKMRRWMERLDRDVYAEWGAFLESVRGSLRVLGVEVGERWRPRTGAAQPRVRPMDRRFGRWVFPGIVGLAGWERLERVCVEGVQGWEGWLEKVDAVGLVGGGGGGLFVDVEGELRRVLGDRVEVSVRVGAREADHAALVGACEGRGWGWQIGNGNGGNFWPCDECWAREGERCECGDV</sequence>